<feature type="domain" description="DUF4351" evidence="1">
    <location>
        <begin position="212"/>
        <end position="270"/>
    </location>
</feature>
<reference evidence="2 3" key="1">
    <citation type="submission" date="2012-06" db="EMBL/GenBank/DDBJ databases">
        <title>Finished chromosome of genome of Crinalium epipsammum PCC 9333.</title>
        <authorList>
            <consortium name="US DOE Joint Genome Institute"/>
            <person name="Gugger M."/>
            <person name="Coursin T."/>
            <person name="Rippka R."/>
            <person name="Tandeau De Marsac N."/>
            <person name="Huntemann M."/>
            <person name="Wei C.-L."/>
            <person name="Han J."/>
            <person name="Detter J.C."/>
            <person name="Han C."/>
            <person name="Tapia R."/>
            <person name="Davenport K."/>
            <person name="Daligault H."/>
            <person name="Erkkila T."/>
            <person name="Gu W."/>
            <person name="Munk A.C.C."/>
            <person name="Teshima H."/>
            <person name="Xu Y."/>
            <person name="Chain P."/>
            <person name="Chen A."/>
            <person name="Krypides N."/>
            <person name="Mavromatis K."/>
            <person name="Markowitz V."/>
            <person name="Szeto E."/>
            <person name="Ivanova N."/>
            <person name="Mikhailova N."/>
            <person name="Ovchinnikova G."/>
            <person name="Pagani I."/>
            <person name="Pati A."/>
            <person name="Goodwin L."/>
            <person name="Peters L."/>
            <person name="Pitluck S."/>
            <person name="Woyke T."/>
            <person name="Kerfeld C."/>
        </authorList>
    </citation>
    <scope>NUCLEOTIDE SEQUENCE [LARGE SCALE GENOMIC DNA]</scope>
    <source>
        <strain evidence="2 3">PCC 9333</strain>
    </source>
</reference>
<dbReference type="OrthoDB" id="468313at2"/>
<gene>
    <name evidence="2" type="ORF">Cri9333_1004</name>
</gene>
<dbReference type="PANTHER" id="PTHR35586:SF2">
    <property type="entry name" value="SLL1542 PROTEIN"/>
    <property type="match status" value="1"/>
</dbReference>
<dbReference type="eggNOG" id="COG5464">
    <property type="taxonomic scope" value="Bacteria"/>
</dbReference>
<evidence type="ECO:0000313" key="3">
    <source>
        <dbReference type="Proteomes" id="UP000010472"/>
    </source>
</evidence>
<evidence type="ECO:0000313" key="2">
    <source>
        <dbReference type="EMBL" id="AFZ11919.1"/>
    </source>
</evidence>
<dbReference type="AlphaFoldDB" id="K9VWI3"/>
<dbReference type="STRING" id="1173022.Cri9333_1004"/>
<dbReference type="Pfam" id="PF11103">
    <property type="entry name" value="DUF2887"/>
    <property type="match status" value="1"/>
</dbReference>
<dbReference type="Proteomes" id="UP000010472">
    <property type="component" value="Chromosome"/>
</dbReference>
<accession>K9VWI3</accession>
<organism evidence="2 3">
    <name type="scientific">Crinalium epipsammum PCC 9333</name>
    <dbReference type="NCBI Taxonomy" id="1173022"/>
    <lineage>
        <taxon>Bacteria</taxon>
        <taxon>Bacillati</taxon>
        <taxon>Cyanobacteriota</taxon>
        <taxon>Cyanophyceae</taxon>
        <taxon>Gomontiellales</taxon>
        <taxon>Gomontiellaceae</taxon>
        <taxon>Crinalium</taxon>
    </lineage>
</organism>
<sequence>MRRDTIFYQLFVQSPTLLFELIPQPPENANEYIFDALEVKETSFRIDGVFIPPNPQGIIFFCEVQFQPDELLYERMVSEIFIYIYRHRNLFFDWRAVAIYPSRNLEQERRETVREMLDSGRIIRIYLDELGEVEELPTGLGLMVLTTLNGDVAVEKAKWMIEQSSTQNEGRAIIDLVSTIILYKFNKLTREQVNTMLGIKLSDIRAIQEAKEEGRVEEGQALVNRQLTRKLGNLTPELQTQISSLPIEQIELLSEYLLDFNTIADLETWLRDRK</sequence>
<dbReference type="Pfam" id="PF14261">
    <property type="entry name" value="DUF4351"/>
    <property type="match status" value="1"/>
</dbReference>
<protein>
    <recommendedName>
        <fullName evidence="1">DUF4351 domain-containing protein</fullName>
    </recommendedName>
</protein>
<dbReference type="HOGENOM" id="CLU_069065_0_0_3"/>
<proteinExistence type="predicted"/>
<dbReference type="InterPro" id="IPR022573">
    <property type="entry name" value="DUF2887"/>
</dbReference>
<dbReference type="PATRIC" id="fig|1173022.3.peg.1089"/>
<dbReference type="PANTHER" id="PTHR35586">
    <property type="entry name" value="SLL1691 PROTEIN"/>
    <property type="match status" value="1"/>
</dbReference>
<dbReference type="EMBL" id="CP003620">
    <property type="protein sequence ID" value="AFZ11919.1"/>
    <property type="molecule type" value="Genomic_DNA"/>
</dbReference>
<dbReference type="InterPro" id="IPR010106">
    <property type="entry name" value="RpnA"/>
</dbReference>
<dbReference type="KEGG" id="cep:Cri9333_1004"/>
<keyword evidence="3" id="KW-1185">Reference proteome</keyword>
<evidence type="ECO:0000259" key="1">
    <source>
        <dbReference type="Pfam" id="PF14261"/>
    </source>
</evidence>
<dbReference type="RefSeq" id="WP_015202041.1">
    <property type="nucleotide sequence ID" value="NC_019753.1"/>
</dbReference>
<name>K9VWI3_9CYAN</name>
<dbReference type="InterPro" id="IPR025587">
    <property type="entry name" value="DUF4351"/>
</dbReference>
<dbReference type="NCBIfam" id="TIGR01784">
    <property type="entry name" value="T_den_put_tspse"/>
    <property type="match status" value="1"/>
</dbReference>